<dbReference type="SUPFAM" id="SSF63825">
    <property type="entry name" value="YWTD domain"/>
    <property type="match status" value="1"/>
</dbReference>
<protein>
    <submittedName>
        <fullName evidence="1">Uncharacterized protein</fullName>
    </submittedName>
</protein>
<evidence type="ECO:0000313" key="2">
    <source>
        <dbReference type="Proteomes" id="UP000256512"/>
    </source>
</evidence>
<proteinExistence type="predicted"/>
<name>A0A3D9BCY5_9FLAO</name>
<dbReference type="EMBL" id="QNVS01000075">
    <property type="protein sequence ID" value="REC51464.1"/>
    <property type="molecule type" value="Genomic_DNA"/>
</dbReference>
<dbReference type="Proteomes" id="UP000256512">
    <property type="component" value="Unassembled WGS sequence"/>
</dbReference>
<sequence>MLVSEFFNKELNSLKFYKDIDESSIIDDLQWISELSYNCENLYSLKNIDFLTYVLLLNYTDKIKSDISDFTLLAKKYSQKYFELINTEDSNTELKLKCQRLNYLLQIYLDKDKPKNQLVLHLDDIAYFYPWDIEILNDDLVIVVESRDTVRVNNKVVGELSNRNMMITQVDKYDNYLVFNSCYSSYSVTLEISADQYNVDEDDNCLFIFYYKGLLSKVTSLGKIIVNDIQIGELGELNKAWRFRLIDNSLFVFDWLKFGSCVIFDMVSGLKRRHVFDEMWIPHDVVGCNDHFYFIDKQQGMIFKYDSEFYFVDSFLNFGYGKGELCDPIGIKNIGNNMIAVSSWLSGKINVINL</sequence>
<organism evidence="1 2">
    <name type="scientific">Chryseobacterium piscium</name>
    <dbReference type="NCBI Taxonomy" id="333702"/>
    <lineage>
        <taxon>Bacteria</taxon>
        <taxon>Pseudomonadati</taxon>
        <taxon>Bacteroidota</taxon>
        <taxon>Flavobacteriia</taxon>
        <taxon>Flavobacteriales</taxon>
        <taxon>Weeksellaceae</taxon>
        <taxon>Chryseobacterium group</taxon>
        <taxon>Chryseobacterium</taxon>
    </lineage>
</organism>
<accession>A0A3D9BCY5</accession>
<evidence type="ECO:0000313" key="1">
    <source>
        <dbReference type="EMBL" id="REC51464.1"/>
    </source>
</evidence>
<keyword evidence="2" id="KW-1185">Reference proteome</keyword>
<comment type="caution">
    <text evidence="1">The sequence shown here is derived from an EMBL/GenBank/DDBJ whole genome shotgun (WGS) entry which is preliminary data.</text>
</comment>
<reference evidence="1 2" key="1">
    <citation type="journal article" date="2006" name="Int. J. Syst. Evol. Microbiol.">
        <title>Chryseobacterium piscium sp. nov., isolated from fish of the South Atlantic Ocean off South Africa.</title>
        <authorList>
            <person name="de Beer H."/>
            <person name="Hugo C.J."/>
            <person name="Jooste P.J."/>
            <person name="Vancanneyt M."/>
            <person name="Coenye T."/>
            <person name="Vandamme P."/>
        </authorList>
    </citation>
    <scope>NUCLEOTIDE SEQUENCE [LARGE SCALE GENOMIC DNA]</scope>
    <source>
        <strain evidence="1 2">CCUG 51923</strain>
    </source>
</reference>
<gene>
    <name evidence="1" type="ORF">DRF62_17310</name>
</gene>
<dbReference type="RefSeq" id="WP_115951421.1">
    <property type="nucleotide sequence ID" value="NZ_QNVS01000075.1"/>
</dbReference>
<dbReference type="AlphaFoldDB" id="A0A3D9BCY5"/>